<sequence>MLLVLAIIALVAFPSGLLASSIQVCTQYFTPSSTLNPGFTYCKTADGSNFKCVSNTCGEAKSRYFVNCGRYYPDGNIGRFNKTVYYKFFFADDAGGYVDATDSHDVKFRCGTSHPQNKIRPRCTSCDPRIG</sequence>
<dbReference type="AlphaFoldDB" id="A0A0L0VBE2"/>
<comment type="caution">
    <text evidence="2">The sequence shown here is derived from an EMBL/GenBank/DDBJ whole genome shotgun (WGS) entry which is preliminary data.</text>
</comment>
<keyword evidence="3" id="KW-1185">Reference proteome</keyword>
<gene>
    <name evidence="2" type="ORF">PSTG_10153</name>
</gene>
<feature type="chain" id="PRO_5005549709" description="Secreted protein" evidence="1">
    <location>
        <begin position="20"/>
        <end position="131"/>
    </location>
</feature>
<evidence type="ECO:0000313" key="2">
    <source>
        <dbReference type="EMBL" id="KNE96595.1"/>
    </source>
</evidence>
<organism evidence="2 3">
    <name type="scientific">Puccinia striiformis f. sp. tritici PST-78</name>
    <dbReference type="NCBI Taxonomy" id="1165861"/>
    <lineage>
        <taxon>Eukaryota</taxon>
        <taxon>Fungi</taxon>
        <taxon>Dikarya</taxon>
        <taxon>Basidiomycota</taxon>
        <taxon>Pucciniomycotina</taxon>
        <taxon>Pucciniomycetes</taxon>
        <taxon>Pucciniales</taxon>
        <taxon>Pucciniaceae</taxon>
        <taxon>Puccinia</taxon>
    </lineage>
</organism>
<name>A0A0L0VBE2_9BASI</name>
<evidence type="ECO:0000256" key="1">
    <source>
        <dbReference type="SAM" id="SignalP"/>
    </source>
</evidence>
<dbReference type="Proteomes" id="UP000054564">
    <property type="component" value="Unassembled WGS sequence"/>
</dbReference>
<dbReference type="EMBL" id="AJIL01000080">
    <property type="protein sequence ID" value="KNE96595.1"/>
    <property type="molecule type" value="Genomic_DNA"/>
</dbReference>
<keyword evidence="1" id="KW-0732">Signal</keyword>
<accession>A0A0L0VBE2</accession>
<proteinExistence type="predicted"/>
<evidence type="ECO:0000313" key="3">
    <source>
        <dbReference type="Proteomes" id="UP000054564"/>
    </source>
</evidence>
<reference evidence="3" key="1">
    <citation type="submission" date="2014-03" db="EMBL/GenBank/DDBJ databases">
        <title>The Genome Sequence of Puccinia striiformis f. sp. tritici PST-78.</title>
        <authorList>
            <consortium name="The Broad Institute Genome Sequencing Platform"/>
            <person name="Cuomo C."/>
            <person name="Hulbert S."/>
            <person name="Chen X."/>
            <person name="Walker B."/>
            <person name="Young S.K."/>
            <person name="Zeng Q."/>
            <person name="Gargeya S."/>
            <person name="Fitzgerald M."/>
            <person name="Haas B."/>
            <person name="Abouelleil A."/>
            <person name="Alvarado L."/>
            <person name="Arachchi H.M."/>
            <person name="Berlin A.M."/>
            <person name="Chapman S.B."/>
            <person name="Goldberg J."/>
            <person name="Griggs A."/>
            <person name="Gujja S."/>
            <person name="Hansen M."/>
            <person name="Howarth C."/>
            <person name="Imamovic A."/>
            <person name="Larimer J."/>
            <person name="McCowan C."/>
            <person name="Montmayeur A."/>
            <person name="Murphy C."/>
            <person name="Neiman D."/>
            <person name="Pearson M."/>
            <person name="Priest M."/>
            <person name="Roberts A."/>
            <person name="Saif S."/>
            <person name="Shea T."/>
            <person name="Sisk P."/>
            <person name="Sykes S."/>
            <person name="Wortman J."/>
            <person name="Nusbaum C."/>
            <person name="Birren B."/>
        </authorList>
    </citation>
    <scope>NUCLEOTIDE SEQUENCE [LARGE SCALE GENOMIC DNA]</scope>
    <source>
        <strain evidence="3">race PST-78</strain>
    </source>
</reference>
<feature type="signal peptide" evidence="1">
    <location>
        <begin position="1"/>
        <end position="19"/>
    </location>
</feature>
<evidence type="ECO:0008006" key="4">
    <source>
        <dbReference type="Google" id="ProtNLM"/>
    </source>
</evidence>
<protein>
    <recommendedName>
        <fullName evidence="4">Secreted protein</fullName>
    </recommendedName>
</protein>